<reference evidence="2 3" key="1">
    <citation type="submission" date="2017-02" db="EMBL/GenBank/DDBJ databases">
        <authorList>
            <person name="Peterson S.W."/>
        </authorList>
    </citation>
    <scope>NUCLEOTIDE SEQUENCE [LARGE SCALE GENOMIC DNA]</scope>
    <source>
        <strain evidence="2 3">DSM 22323</strain>
    </source>
</reference>
<organism evidence="2 3">
    <name type="scientific">Soonwooa buanensis</name>
    <dbReference type="NCBI Taxonomy" id="619805"/>
    <lineage>
        <taxon>Bacteria</taxon>
        <taxon>Pseudomonadati</taxon>
        <taxon>Bacteroidota</taxon>
        <taxon>Flavobacteriia</taxon>
        <taxon>Flavobacteriales</taxon>
        <taxon>Weeksellaceae</taxon>
        <taxon>Chryseobacterium group</taxon>
        <taxon>Soonwooa</taxon>
    </lineage>
</organism>
<protein>
    <submittedName>
        <fullName evidence="2">Uncharacterized protein</fullName>
    </submittedName>
</protein>
<feature type="transmembrane region" description="Helical" evidence="1">
    <location>
        <begin position="40"/>
        <end position="58"/>
    </location>
</feature>
<evidence type="ECO:0000256" key="1">
    <source>
        <dbReference type="SAM" id="Phobius"/>
    </source>
</evidence>
<dbReference type="RefSeq" id="WP_079667474.1">
    <property type="nucleotide sequence ID" value="NZ_FUYZ01000008.1"/>
</dbReference>
<proteinExistence type="predicted"/>
<accession>A0A1T5FTV0</accession>
<keyword evidence="3" id="KW-1185">Reference proteome</keyword>
<keyword evidence="1" id="KW-1133">Transmembrane helix</keyword>
<name>A0A1T5FTV0_9FLAO</name>
<dbReference type="EMBL" id="FUYZ01000008">
    <property type="protein sequence ID" value="SKB99494.1"/>
    <property type="molecule type" value="Genomic_DNA"/>
</dbReference>
<keyword evidence="1" id="KW-0472">Membrane</keyword>
<dbReference type="OrthoDB" id="1273728at2"/>
<keyword evidence="1" id="KW-0812">Transmembrane</keyword>
<feature type="transmembrane region" description="Helical" evidence="1">
    <location>
        <begin position="16"/>
        <end position="34"/>
    </location>
</feature>
<evidence type="ECO:0000313" key="3">
    <source>
        <dbReference type="Proteomes" id="UP000191112"/>
    </source>
</evidence>
<evidence type="ECO:0000313" key="2">
    <source>
        <dbReference type="EMBL" id="SKB99494.1"/>
    </source>
</evidence>
<dbReference type="STRING" id="619805.SAMN05660477_02262"/>
<gene>
    <name evidence="2" type="ORF">SAMN05660477_02262</name>
</gene>
<dbReference type="Proteomes" id="UP000191112">
    <property type="component" value="Unassembled WGS sequence"/>
</dbReference>
<dbReference type="AlphaFoldDB" id="A0A1T5FTV0"/>
<sequence length="184" mass="21438">MKLKLKQFFLNSGRDKIVLFSSVVALAFVLFYYSEFENKGIAYVAILVCLVFISFSFAKIKSPTDKIDEYQLVEDRNNELEDFDGIFKYNKYGFSFIEEDSQEYVKWSEIVEVNAFSIRFFENTKQSGYEIITAQKTYKLDAESAGVYKLTNQLADNLPTWKMDSPFNKINNGIEKANLYKKED</sequence>